<dbReference type="PANTHER" id="PTHR37291:SF1">
    <property type="entry name" value="TYPE IV METHYL-DIRECTED RESTRICTION ENZYME ECOKMCRB SUBUNIT"/>
    <property type="match status" value="1"/>
</dbReference>
<proteinExistence type="predicted"/>
<sequence length="817" mass="96261">MNQELFQKKWNQYKEEFFKDSSIYDEKYKWDVLKQVSDKWNWNVDDKITMFKEAFEVKGRNNLWTSINYYPTTMATWFFNDFPDETLAAFENLFNEETDLLTRLNDFKKYFDNQLTLLQDKYPDKKLNYHSQDIRSMSLYLFLQNPSKYSLFKFSFVKNFADQLGMGFIRKGQNHNYIIYLEILNQIKEIILSDPFIQQYRQYNTENNLYTDESLHLLIQDFMYCSVTYNHTSEKRYWLYSPGESAYKWDEFYDLGIMALGWDELQDLNSYSNGDEIKKALYDAYGGNENKSNATIANDEFINSMNIGDIIIVKKGRKQLMGFGEVSSDYYYDADREDYKHARKVEWKKKGEWNIDQHMVVKTLTDITGYDSGLDDGKKYYEYLLSMMDNNLTKYENEHIINLLQYKKQIILQGPPGTGKTREAKSIAQNMLGLDEKELQKSEQFKIIQFHPSYTYEDFVRGIVAESKGDKIEYKNVNKILGEFADAALKNYLDSKKIPEQVSKENWVNTQYVKFKESIQKEIETDNEVLIKEGTKPKITFVEDDSLRVNRYSNENDSVLVKDSDIINGYIGLYLSEMTSKIRNNELLSKSARSGMYYLYQNLVEKFKKYLDENNLQYSTTNETKKIEKKNYILIIDEINRANLSSVLGELIYALEYRGEEVESMYSVDDSLTKNKLILPPNLYIIGTMNTADRSVGHIDYAIRRRFAFVDIIPKDLTSEMEEGKFYTDLFSAVKALFTENEYETKSDFISQEFEPKDVALGHSYFIDKSEEGGEMKVRWNYEIKPILLEYVRDGVLKADALGQINEIENQFTLKIE</sequence>
<dbReference type="AlphaFoldDB" id="A0A1G8FSP6"/>
<dbReference type="PANTHER" id="PTHR37291">
    <property type="entry name" value="5-METHYLCYTOSINE-SPECIFIC RESTRICTION ENZYME B"/>
    <property type="match status" value="1"/>
</dbReference>
<dbReference type="GO" id="GO:0005524">
    <property type="term" value="F:ATP binding"/>
    <property type="evidence" value="ECO:0007669"/>
    <property type="project" value="InterPro"/>
</dbReference>
<feature type="domain" description="ATPase dynein-related AAA" evidence="1">
    <location>
        <begin position="625"/>
        <end position="707"/>
    </location>
</feature>
<evidence type="ECO:0000259" key="1">
    <source>
        <dbReference type="Pfam" id="PF07728"/>
    </source>
</evidence>
<gene>
    <name evidence="2" type="ORF">SAMN05421846_102263</name>
</gene>
<dbReference type="InterPro" id="IPR011704">
    <property type="entry name" value="ATPase_dyneun-rel_AAA"/>
</dbReference>
<evidence type="ECO:0000313" key="2">
    <source>
        <dbReference type="EMBL" id="SDH85182.1"/>
    </source>
</evidence>
<dbReference type="STRING" id="311334.SAMN05421846_102263"/>
<dbReference type="RefSeq" id="WP_228400711.1">
    <property type="nucleotide sequence ID" value="NZ_FNDW01000002.1"/>
</dbReference>
<evidence type="ECO:0000313" key="3">
    <source>
        <dbReference type="Proteomes" id="UP000198869"/>
    </source>
</evidence>
<dbReference type="Proteomes" id="UP000198869">
    <property type="component" value="Unassembled WGS sequence"/>
</dbReference>
<dbReference type="InterPro" id="IPR052934">
    <property type="entry name" value="Methyl-DNA_Rec/Restrict_Enz"/>
</dbReference>
<dbReference type="Gene3D" id="3.40.50.300">
    <property type="entry name" value="P-loop containing nucleotide triphosphate hydrolases"/>
    <property type="match status" value="2"/>
</dbReference>
<accession>A0A1G8FSP6</accession>
<dbReference type="GO" id="GO:0016887">
    <property type="term" value="F:ATP hydrolysis activity"/>
    <property type="evidence" value="ECO:0007669"/>
    <property type="project" value="InterPro"/>
</dbReference>
<dbReference type="EMBL" id="FNDW01000002">
    <property type="protein sequence ID" value="SDH85182.1"/>
    <property type="molecule type" value="Genomic_DNA"/>
</dbReference>
<organism evidence="2 3">
    <name type="scientific">Chryseobacterium taeanense</name>
    <dbReference type="NCBI Taxonomy" id="311334"/>
    <lineage>
        <taxon>Bacteria</taxon>
        <taxon>Pseudomonadati</taxon>
        <taxon>Bacteroidota</taxon>
        <taxon>Flavobacteriia</taxon>
        <taxon>Flavobacteriales</taxon>
        <taxon>Weeksellaceae</taxon>
        <taxon>Chryseobacterium group</taxon>
        <taxon>Chryseobacterium</taxon>
    </lineage>
</organism>
<dbReference type="Pfam" id="PF07728">
    <property type="entry name" value="AAA_5"/>
    <property type="match status" value="1"/>
</dbReference>
<dbReference type="SUPFAM" id="SSF52540">
    <property type="entry name" value="P-loop containing nucleoside triphosphate hydrolases"/>
    <property type="match status" value="1"/>
</dbReference>
<protein>
    <submittedName>
        <fullName evidence="2">AAA domain (Dynein-related subfamily)</fullName>
    </submittedName>
</protein>
<name>A0A1G8FSP6_9FLAO</name>
<dbReference type="InterPro" id="IPR027417">
    <property type="entry name" value="P-loop_NTPase"/>
</dbReference>
<keyword evidence="3" id="KW-1185">Reference proteome</keyword>
<reference evidence="3" key="1">
    <citation type="submission" date="2016-10" db="EMBL/GenBank/DDBJ databases">
        <authorList>
            <person name="Varghese N."/>
            <person name="Submissions S."/>
        </authorList>
    </citation>
    <scope>NUCLEOTIDE SEQUENCE [LARGE SCALE GENOMIC DNA]</scope>
    <source>
        <strain evidence="3">DSM 17071</strain>
    </source>
</reference>